<accession>A0A5B0M3P0</accession>
<feature type="signal peptide" evidence="2">
    <location>
        <begin position="1"/>
        <end position="19"/>
    </location>
</feature>
<feature type="chain" id="PRO_5022990019" evidence="2">
    <location>
        <begin position="20"/>
        <end position="464"/>
    </location>
</feature>
<evidence type="ECO:0000256" key="2">
    <source>
        <dbReference type="SAM" id="SignalP"/>
    </source>
</evidence>
<dbReference type="EMBL" id="VSWC01000171">
    <property type="protein sequence ID" value="KAA1070859.1"/>
    <property type="molecule type" value="Genomic_DNA"/>
</dbReference>
<keyword evidence="4" id="KW-1185">Reference proteome</keyword>
<evidence type="ECO:0000256" key="1">
    <source>
        <dbReference type="SAM" id="MobiDB-lite"/>
    </source>
</evidence>
<evidence type="ECO:0000313" key="4">
    <source>
        <dbReference type="Proteomes" id="UP000324748"/>
    </source>
</evidence>
<feature type="region of interest" description="Disordered" evidence="1">
    <location>
        <begin position="206"/>
        <end position="239"/>
    </location>
</feature>
<feature type="region of interest" description="Disordered" evidence="1">
    <location>
        <begin position="320"/>
        <end position="342"/>
    </location>
</feature>
<protein>
    <submittedName>
        <fullName evidence="3">Uncharacterized protein</fullName>
    </submittedName>
</protein>
<dbReference type="AlphaFoldDB" id="A0A5B0M3P0"/>
<evidence type="ECO:0000313" key="3">
    <source>
        <dbReference type="EMBL" id="KAA1070859.1"/>
    </source>
</evidence>
<feature type="compositionally biased region" description="Low complexity" evidence="1">
    <location>
        <begin position="207"/>
        <end position="229"/>
    </location>
</feature>
<dbReference type="Proteomes" id="UP000324748">
    <property type="component" value="Unassembled WGS sequence"/>
</dbReference>
<comment type="caution">
    <text evidence="3">The sequence shown here is derived from an EMBL/GenBank/DDBJ whole genome shotgun (WGS) entry which is preliminary data.</text>
</comment>
<reference evidence="3 4" key="1">
    <citation type="submission" date="2019-05" db="EMBL/GenBank/DDBJ databases">
        <title>Emergence of the Ug99 lineage of the wheat stem rust pathogen through somatic hybridization.</title>
        <authorList>
            <person name="Li F."/>
            <person name="Upadhyaya N.M."/>
            <person name="Sperschneider J."/>
            <person name="Matny O."/>
            <person name="Nguyen-Phuc H."/>
            <person name="Mago R."/>
            <person name="Raley C."/>
            <person name="Miller M.E."/>
            <person name="Silverstein K.A.T."/>
            <person name="Henningsen E."/>
            <person name="Hirsch C.D."/>
            <person name="Visser B."/>
            <person name="Pretorius Z.A."/>
            <person name="Steffenson B.J."/>
            <person name="Schwessinger B."/>
            <person name="Dodds P.N."/>
            <person name="Figueroa M."/>
        </authorList>
    </citation>
    <scope>NUCLEOTIDE SEQUENCE [LARGE SCALE GENOMIC DNA]</scope>
    <source>
        <strain evidence="3">21-0</strain>
    </source>
</reference>
<organism evidence="3 4">
    <name type="scientific">Puccinia graminis f. sp. tritici</name>
    <dbReference type="NCBI Taxonomy" id="56615"/>
    <lineage>
        <taxon>Eukaryota</taxon>
        <taxon>Fungi</taxon>
        <taxon>Dikarya</taxon>
        <taxon>Basidiomycota</taxon>
        <taxon>Pucciniomycotina</taxon>
        <taxon>Pucciniomycetes</taxon>
        <taxon>Pucciniales</taxon>
        <taxon>Pucciniaceae</taxon>
        <taxon>Puccinia</taxon>
    </lineage>
</organism>
<keyword evidence="2" id="KW-0732">Signal</keyword>
<gene>
    <name evidence="3" type="ORF">PGT21_026010</name>
</gene>
<proteinExistence type="predicted"/>
<name>A0A5B0M3P0_PUCGR</name>
<sequence length="464" mass="52031">MMGLLLFGVLFYLNFGALGRPGLWLGEGYDQFQPWVEDGLNVGGNRKRPLENEHVLQQPHSFTIPNYAQVGPEASSIENSEKRHKVTYFGSDDWTPSISGGDFDSNTSHTFQYDNSKVELQETSRLINYYLDFLAFEKAQRAAAYQPTPWELLSPQEQRARALARVQLNEENRINNLFTFNSLRRQHKDRRREILAELKAKRLAKMSVTSSSSAATTPAAHTAAPSPVSGPTTPTCTDPFPQPLGQGVANQLEERVNRLKLITIQKKLAPVSVAKATEEILAERDSTTATTARATSPSTATLPMIPKNLNQATVPVEKASDAMDLDPQASTSSADTQIRRASPEVRVLSKEEKIQLLTKEHILLCKRYEVLRPSGATEELKALLGLAQESQKTLQKLIPRAELEEYVRGWNPWTVKKELYPTTRKEGGGKKRSSSKHTLFNDPSRWKRVMRGCNTLEAAYRHMD</sequence>